<accession>A0A5J4Q5T8</accession>
<dbReference type="InterPro" id="IPR018392">
    <property type="entry name" value="LysM"/>
</dbReference>
<dbReference type="PANTHER" id="PTHR21666">
    <property type="entry name" value="PEPTIDASE-RELATED"/>
    <property type="match status" value="1"/>
</dbReference>
<dbReference type="InterPro" id="IPR016047">
    <property type="entry name" value="M23ase_b-sheet_dom"/>
</dbReference>
<dbReference type="SMART" id="SM00257">
    <property type="entry name" value="LysM"/>
    <property type="match status" value="1"/>
</dbReference>
<dbReference type="GO" id="GO:0004222">
    <property type="term" value="F:metalloendopeptidase activity"/>
    <property type="evidence" value="ECO:0007669"/>
    <property type="project" value="TreeGrafter"/>
</dbReference>
<dbReference type="EMBL" id="SNRY01005044">
    <property type="protein sequence ID" value="KAA6315993.1"/>
    <property type="molecule type" value="Genomic_DNA"/>
</dbReference>
<dbReference type="Gene3D" id="2.70.70.10">
    <property type="entry name" value="Glucose Permease (Domain IIA)"/>
    <property type="match status" value="1"/>
</dbReference>
<dbReference type="InterPro" id="IPR036779">
    <property type="entry name" value="LysM_dom_sf"/>
</dbReference>
<dbReference type="InterPro" id="IPR011055">
    <property type="entry name" value="Dup_hybrid_motif"/>
</dbReference>
<dbReference type="AlphaFoldDB" id="A0A5J4Q5T8"/>
<dbReference type="Pfam" id="PF01476">
    <property type="entry name" value="LysM"/>
    <property type="match status" value="1"/>
</dbReference>
<dbReference type="Pfam" id="PF01551">
    <property type="entry name" value="Peptidase_M23"/>
    <property type="match status" value="1"/>
</dbReference>
<comment type="caution">
    <text evidence="2">The sequence shown here is derived from an EMBL/GenBank/DDBJ whole genome shotgun (WGS) entry which is preliminary data.</text>
</comment>
<sequence>MKLNDLKEIGMIAISLIIFCQKSPAQDLIARQAPIDNKLKIIDSFSLDSLEKLVKSEQIETYSSDSDLYSNWDNTHVNGTDIKFNIPDSYAIDMTGFCMPINHTRITSSFGVRKRRMHYGIDLKVYIGDTIVAAFDGKVRIVNTERRGYGKYIVIRHDNGLETIYAHLSKQLVEINQTVKAGEVIGLGGNTGRSTGSHLHFETRFLGIAINPAHLFDFQEQDIVADTYVFTKTYENNGHPANNIKENSNNSESISYHKVKEGDTLSQIATTKGISLSKLCKLNRITTKTVLKPGQVLRCS</sequence>
<dbReference type="CDD" id="cd12797">
    <property type="entry name" value="M23_peptidase"/>
    <property type="match status" value="1"/>
</dbReference>
<evidence type="ECO:0000313" key="2">
    <source>
        <dbReference type="EMBL" id="KAA6315993.1"/>
    </source>
</evidence>
<name>A0A5J4Q5T8_9ZZZZ</name>
<dbReference type="PANTHER" id="PTHR21666:SF270">
    <property type="entry name" value="MUREIN HYDROLASE ACTIVATOR ENVC"/>
    <property type="match status" value="1"/>
</dbReference>
<keyword evidence="2" id="KW-0378">Hydrolase</keyword>
<dbReference type="FunFam" id="2.70.70.10:FF:000015">
    <property type="entry name" value="LysM domain-containing protein"/>
    <property type="match status" value="1"/>
</dbReference>
<reference evidence="2" key="1">
    <citation type="submission" date="2019-03" db="EMBL/GenBank/DDBJ databases">
        <title>Single cell metagenomics reveals metabolic interactions within the superorganism composed of flagellate Streblomastix strix and complex community of Bacteroidetes bacteria on its surface.</title>
        <authorList>
            <person name="Treitli S.C."/>
            <person name="Kolisko M."/>
            <person name="Husnik F."/>
            <person name="Keeling P."/>
            <person name="Hampl V."/>
        </authorList>
    </citation>
    <scope>NUCLEOTIDE SEQUENCE</scope>
    <source>
        <strain evidence="2">STM</strain>
    </source>
</reference>
<dbReference type="CDD" id="cd00118">
    <property type="entry name" value="LysM"/>
    <property type="match status" value="1"/>
</dbReference>
<dbReference type="EC" id="3.4.24.-" evidence="2"/>
<feature type="domain" description="LysM" evidence="1">
    <location>
        <begin position="255"/>
        <end position="299"/>
    </location>
</feature>
<protein>
    <submittedName>
        <fullName evidence="2">Murein DD-endopeptidase MepM</fullName>
        <ecNumber evidence="2">3.4.24.-</ecNumber>
    </submittedName>
</protein>
<dbReference type="InterPro" id="IPR050570">
    <property type="entry name" value="Cell_wall_metabolism_enzyme"/>
</dbReference>
<dbReference type="PROSITE" id="PS51782">
    <property type="entry name" value="LYSM"/>
    <property type="match status" value="1"/>
</dbReference>
<dbReference type="SUPFAM" id="SSF51261">
    <property type="entry name" value="Duplicated hybrid motif"/>
    <property type="match status" value="1"/>
</dbReference>
<organism evidence="2">
    <name type="scientific">termite gut metagenome</name>
    <dbReference type="NCBI Taxonomy" id="433724"/>
    <lineage>
        <taxon>unclassified sequences</taxon>
        <taxon>metagenomes</taxon>
        <taxon>organismal metagenomes</taxon>
    </lineage>
</organism>
<dbReference type="SUPFAM" id="SSF54106">
    <property type="entry name" value="LysM domain"/>
    <property type="match status" value="1"/>
</dbReference>
<evidence type="ECO:0000259" key="1">
    <source>
        <dbReference type="PROSITE" id="PS51782"/>
    </source>
</evidence>
<dbReference type="Gene3D" id="3.10.350.10">
    <property type="entry name" value="LysM domain"/>
    <property type="match status" value="1"/>
</dbReference>
<proteinExistence type="predicted"/>
<gene>
    <name evidence="2" type="ORF">EZS27_033635</name>
</gene>